<accession>A0A8S5M8Z0</accession>
<reference evidence="1" key="1">
    <citation type="journal article" date="2021" name="Proc. Natl. Acad. Sci. U.S.A.">
        <title>A Catalog of Tens of Thousands of Viruses from Human Metagenomes Reveals Hidden Associations with Chronic Diseases.</title>
        <authorList>
            <person name="Tisza M.J."/>
            <person name="Buck C.B."/>
        </authorList>
    </citation>
    <scope>NUCLEOTIDE SEQUENCE</scope>
    <source>
        <strain evidence="1">CtCiv1</strain>
    </source>
</reference>
<organism evidence="1">
    <name type="scientific">Caudovirales sp. ctCiv1</name>
    <dbReference type="NCBI Taxonomy" id="2826769"/>
    <lineage>
        <taxon>Viruses</taxon>
        <taxon>Duplodnaviria</taxon>
        <taxon>Heunggongvirae</taxon>
        <taxon>Uroviricota</taxon>
        <taxon>Caudoviricetes</taxon>
    </lineage>
</organism>
<dbReference type="InterPro" id="IPR036278">
    <property type="entry name" value="Sialidase_sf"/>
</dbReference>
<proteinExistence type="predicted"/>
<sequence>MAKGLYLGDPTTGLAKRVKKMCLGDPLTGVARNIKKVYIGDPSIGVARLCYTAGERGVFIAGFEGSQTIIRTTNIEDQSSYMVIPLSNVMYGTVQEFGDYYVMLWKTSSSRGLYYSTDGKEWQSTDMTSFTSSLYNEPPLVYNGELYIKDWSSSKLMYHMTNNCTTFTTIEATALPWYGYGTKHLGGTKWAKLTYDTNNNVDSYKVSISNDGGTSWVTGGTVVSVKHNGSSSWSSGAELLYVDGLLFVCGSFIEYQSTNYMDYVCDLVQVDLTTGKFVTRIYAESNTNTPIAYDFTQPISGNLAFRYGIRRESESARFLYVRKLIKINPNANDTSRKYEEIGNFDTPYYPTQNENGLVTLDCPDRNCHYILMTKSRYIGAGLRNYTLAKVNKAYSVAADCVTIINNDTPSVFGIASLVYKKI</sequence>
<dbReference type="SUPFAM" id="SSF50939">
    <property type="entry name" value="Sialidases"/>
    <property type="match status" value="1"/>
</dbReference>
<name>A0A8S5M8Z0_9CAUD</name>
<protein>
    <submittedName>
        <fullName evidence="1">Uncharacterized protein</fullName>
    </submittedName>
</protein>
<evidence type="ECO:0000313" key="1">
    <source>
        <dbReference type="EMBL" id="DAD78551.1"/>
    </source>
</evidence>
<dbReference type="EMBL" id="BK014846">
    <property type="protein sequence ID" value="DAD78551.1"/>
    <property type="molecule type" value="Genomic_DNA"/>
</dbReference>